<feature type="region of interest" description="Disordered" evidence="5">
    <location>
        <begin position="29"/>
        <end position="57"/>
    </location>
</feature>
<feature type="compositionally biased region" description="Low complexity" evidence="5">
    <location>
        <begin position="386"/>
        <end position="401"/>
    </location>
</feature>
<feature type="transmembrane region" description="Helical" evidence="6">
    <location>
        <begin position="188"/>
        <end position="207"/>
    </location>
</feature>
<keyword evidence="3 6" id="KW-1133">Transmembrane helix</keyword>
<feature type="compositionally biased region" description="Polar residues" evidence="5">
    <location>
        <begin position="358"/>
        <end position="378"/>
    </location>
</feature>
<gene>
    <name evidence="7" type="ORF">J3D65DRAFT_610645</name>
</gene>
<evidence type="ECO:0000313" key="7">
    <source>
        <dbReference type="EMBL" id="KAK7544756.1"/>
    </source>
</evidence>
<feature type="region of interest" description="Disordered" evidence="5">
    <location>
        <begin position="358"/>
        <end position="433"/>
    </location>
</feature>
<dbReference type="Pfam" id="PF02535">
    <property type="entry name" value="Zip"/>
    <property type="match status" value="1"/>
</dbReference>
<dbReference type="GeneID" id="92031733"/>
<feature type="transmembrane region" description="Helical" evidence="6">
    <location>
        <begin position="111"/>
        <end position="137"/>
    </location>
</feature>
<feature type="transmembrane region" description="Helical" evidence="6">
    <location>
        <begin position="478"/>
        <end position="500"/>
    </location>
</feature>
<evidence type="ECO:0000313" key="8">
    <source>
        <dbReference type="Proteomes" id="UP001360953"/>
    </source>
</evidence>
<sequence>MTRGALTRRHRSDDRRDLTAATRLRLFSRSAANKVLKTSPTRPTSPPPTSPLSLSPSILPLLSPLHPPLAPRCRRPHTLAPPSSPVQPTLQGLSLARRGATMVLDNDTRGWIMTAMSGVACTLGASIICVDIVIRLLPGKRNFKIQDSNAFLSCSLSLSFGVMLFSSLSSMLPSAKSSLQKGGHSPKSAAWILIACFLGGVIGIQILSRIMHQFIPSHVVDCDHSHDEEAPKEDADDDKPHHHEEHEDAHSRPHDVSIPNSGPVSLDASMHSEMFTSQDSLRPPKSSKLSRRPSLPMQLAHKASQYLLKKCDEGGPCHGYTDPCGVDCFKIVQARGGTRSAYGTLSRSGTLLRQATASFHNSMRRQPTDETTPLTQVHSEPHTIDYSTLSSNPSYYNTNSSRDSRSRSPQPHAHQDHDHHAHTDDDPDAMAHHHHHVPTNAFLSIGLQTSIAIALHKLPEGFITYATNHANPQLGFSVFLALFIHNITEGFALALPLYLAMNSRWKAMVISTLLGGASQPVGAGVAALWFKIAGHAGIGEPGEAVYGGMFAVTAGIMASVALTLFQEAMDLTHSRNLCMVFAFVGMGILGISSALTA</sequence>
<comment type="caution">
    <text evidence="7">The sequence shown here is derived from an EMBL/GenBank/DDBJ whole genome shotgun (WGS) entry which is preliminary data.</text>
</comment>
<reference evidence="7 8" key="1">
    <citation type="submission" date="2024-04" db="EMBL/GenBank/DDBJ databases">
        <title>Phyllosticta paracitricarpa is synonymous to the EU quarantine fungus P. citricarpa based on phylogenomic analyses.</title>
        <authorList>
            <consortium name="Lawrence Berkeley National Laboratory"/>
            <person name="Van ingen-buijs V.A."/>
            <person name="Van westerhoven A.C."/>
            <person name="Haridas S."/>
            <person name="Skiadas P."/>
            <person name="Martin F."/>
            <person name="Groenewald J.Z."/>
            <person name="Crous P.W."/>
            <person name="Seidl M.F."/>
        </authorList>
    </citation>
    <scope>NUCLEOTIDE SEQUENCE [LARGE SCALE GENOMIC DNA]</scope>
    <source>
        <strain evidence="7 8">CPC 17464</strain>
    </source>
</reference>
<organism evidence="7 8">
    <name type="scientific">Phyllosticta citribraziliensis</name>
    <dbReference type="NCBI Taxonomy" id="989973"/>
    <lineage>
        <taxon>Eukaryota</taxon>
        <taxon>Fungi</taxon>
        <taxon>Dikarya</taxon>
        <taxon>Ascomycota</taxon>
        <taxon>Pezizomycotina</taxon>
        <taxon>Dothideomycetes</taxon>
        <taxon>Dothideomycetes incertae sedis</taxon>
        <taxon>Botryosphaeriales</taxon>
        <taxon>Phyllostictaceae</taxon>
        <taxon>Phyllosticta</taxon>
    </lineage>
</organism>
<dbReference type="InterPro" id="IPR003689">
    <property type="entry name" value="ZIP"/>
</dbReference>
<dbReference type="PANTHER" id="PTHR11040">
    <property type="entry name" value="ZINC/IRON TRANSPORTER"/>
    <property type="match status" value="1"/>
</dbReference>
<feature type="transmembrane region" description="Helical" evidence="6">
    <location>
        <begin position="507"/>
        <end position="532"/>
    </location>
</feature>
<feature type="transmembrane region" description="Helical" evidence="6">
    <location>
        <begin position="544"/>
        <end position="565"/>
    </location>
</feature>
<evidence type="ECO:0000256" key="3">
    <source>
        <dbReference type="ARBA" id="ARBA00022989"/>
    </source>
</evidence>
<feature type="transmembrane region" description="Helical" evidence="6">
    <location>
        <begin position="577"/>
        <end position="595"/>
    </location>
</feature>
<feature type="compositionally biased region" description="Basic and acidic residues" evidence="5">
    <location>
        <begin position="413"/>
        <end position="424"/>
    </location>
</feature>
<evidence type="ECO:0000256" key="6">
    <source>
        <dbReference type="SAM" id="Phobius"/>
    </source>
</evidence>
<evidence type="ECO:0000256" key="2">
    <source>
        <dbReference type="ARBA" id="ARBA00022692"/>
    </source>
</evidence>
<dbReference type="EMBL" id="JBBPEH010000001">
    <property type="protein sequence ID" value="KAK7544756.1"/>
    <property type="molecule type" value="Genomic_DNA"/>
</dbReference>
<dbReference type="RefSeq" id="XP_066659991.1">
    <property type="nucleotide sequence ID" value="XM_066798827.1"/>
</dbReference>
<evidence type="ECO:0000256" key="5">
    <source>
        <dbReference type="SAM" id="MobiDB-lite"/>
    </source>
</evidence>
<feature type="region of interest" description="Disordered" evidence="5">
    <location>
        <begin position="223"/>
        <end position="267"/>
    </location>
</feature>
<accession>A0ABR1MC36</accession>
<keyword evidence="4 6" id="KW-0472">Membrane</keyword>
<name>A0ABR1MC36_9PEZI</name>
<evidence type="ECO:0000256" key="1">
    <source>
        <dbReference type="ARBA" id="ARBA00004141"/>
    </source>
</evidence>
<dbReference type="Proteomes" id="UP001360953">
    <property type="component" value="Unassembled WGS sequence"/>
</dbReference>
<feature type="region of interest" description="Disordered" evidence="5">
    <location>
        <begin position="70"/>
        <end position="92"/>
    </location>
</feature>
<dbReference type="PANTHER" id="PTHR11040:SF210">
    <property type="entry name" value="ZINC-REGULATED TRANSPORTER 3"/>
    <property type="match status" value="1"/>
</dbReference>
<feature type="transmembrane region" description="Helical" evidence="6">
    <location>
        <begin position="149"/>
        <end position="168"/>
    </location>
</feature>
<feature type="compositionally biased region" description="Basic and acidic residues" evidence="5">
    <location>
        <begin position="223"/>
        <end position="255"/>
    </location>
</feature>
<comment type="subcellular location">
    <subcellularLocation>
        <location evidence="1">Membrane</location>
        <topology evidence="1">Multi-pass membrane protein</topology>
    </subcellularLocation>
</comment>
<keyword evidence="2 6" id="KW-0812">Transmembrane</keyword>
<keyword evidence="8" id="KW-1185">Reference proteome</keyword>
<proteinExistence type="predicted"/>
<evidence type="ECO:0000256" key="4">
    <source>
        <dbReference type="ARBA" id="ARBA00023136"/>
    </source>
</evidence>
<protein>
    <submittedName>
        <fullName evidence="7">ZIP family zinc transporter</fullName>
    </submittedName>
</protein>